<evidence type="ECO:0000313" key="8">
    <source>
        <dbReference type="Proteomes" id="UP000326570"/>
    </source>
</evidence>
<proteinExistence type="predicted"/>
<evidence type="ECO:0000256" key="1">
    <source>
        <dbReference type="ARBA" id="ARBA00004141"/>
    </source>
</evidence>
<evidence type="ECO:0000256" key="2">
    <source>
        <dbReference type="ARBA" id="ARBA00022692"/>
    </source>
</evidence>
<dbReference type="GO" id="GO:0016020">
    <property type="term" value="C:membrane"/>
    <property type="evidence" value="ECO:0007669"/>
    <property type="project" value="UniProtKB-SubCell"/>
</dbReference>
<evidence type="ECO:0000313" key="7">
    <source>
        <dbReference type="EMBL" id="KAA9340316.1"/>
    </source>
</evidence>
<evidence type="ECO:0000256" key="5">
    <source>
        <dbReference type="SAM" id="Phobius"/>
    </source>
</evidence>
<feature type="transmembrane region" description="Helical" evidence="5">
    <location>
        <begin position="83"/>
        <end position="104"/>
    </location>
</feature>
<dbReference type="InterPro" id="IPR009908">
    <property type="entry name" value="Methylamine_util_MauE"/>
</dbReference>
<dbReference type="GO" id="GO:0030416">
    <property type="term" value="P:methylamine metabolic process"/>
    <property type="evidence" value="ECO:0007669"/>
    <property type="project" value="InterPro"/>
</dbReference>
<dbReference type="Pfam" id="PF07291">
    <property type="entry name" value="MauE"/>
    <property type="match status" value="1"/>
</dbReference>
<name>A0A5N1J3I7_9BACT</name>
<feature type="transmembrane region" description="Helical" evidence="5">
    <location>
        <begin position="55"/>
        <end position="76"/>
    </location>
</feature>
<gene>
    <name evidence="7" type="ORF">F0P94_08195</name>
</gene>
<evidence type="ECO:0000256" key="4">
    <source>
        <dbReference type="ARBA" id="ARBA00023136"/>
    </source>
</evidence>
<dbReference type="RefSeq" id="WP_150903387.1">
    <property type="nucleotide sequence ID" value="NZ_VTWT01000003.1"/>
</dbReference>
<comment type="subcellular location">
    <subcellularLocation>
        <location evidence="1">Membrane</location>
        <topology evidence="1">Multi-pass membrane protein</topology>
    </subcellularLocation>
</comment>
<keyword evidence="8" id="KW-1185">Reference proteome</keyword>
<accession>A0A5N1J3I7</accession>
<sequence>MKWITRFCWIFVGVLFIFSGLIKINDPAGTAIKLEEYFEVFGHDFGSFFLSFRPLSLYLAIFLNVLEIALGVALLMRWHLKTVLNALLALIVFFTFLTFYSAYFNKVTDCGCFGDAIKLTPWESFTKDIVLLVMIVILIATKRYIPAQRNYRMAGIVTGIATAFSFLVGMYAILHEPILDFRAYKVGNNIPALMKPSEPLRYKYIMEKNGQEKEFEVYPTDTTWVYKEMVPLNPEAGPKITDFSVWNDEGTFTDEVFTGNKLLILVHTVEKTDKSAFAEINKLVEELQGAPLQIWALTSSGGQQFDVFRHEQNLAVPFYFTDATVLKTMMRSNPGIMLLKNGTVVGKWSRNDVPTAEEVKSKL</sequence>
<evidence type="ECO:0000259" key="6">
    <source>
        <dbReference type="Pfam" id="PF07291"/>
    </source>
</evidence>
<feature type="transmembrane region" description="Helical" evidence="5">
    <location>
        <begin position="124"/>
        <end position="141"/>
    </location>
</feature>
<evidence type="ECO:0000256" key="3">
    <source>
        <dbReference type="ARBA" id="ARBA00022989"/>
    </source>
</evidence>
<comment type="caution">
    <text evidence="7">The sequence shown here is derived from an EMBL/GenBank/DDBJ whole genome shotgun (WGS) entry which is preliminary data.</text>
</comment>
<feature type="domain" description="Methylamine utilisation protein MauE" evidence="6">
    <location>
        <begin position="1"/>
        <end position="140"/>
    </location>
</feature>
<dbReference type="EMBL" id="VTWT01000003">
    <property type="protein sequence ID" value="KAA9340316.1"/>
    <property type="molecule type" value="Genomic_DNA"/>
</dbReference>
<feature type="transmembrane region" description="Helical" evidence="5">
    <location>
        <begin position="153"/>
        <end position="174"/>
    </location>
</feature>
<organism evidence="7 8">
    <name type="scientific">Adhaeribacter soli</name>
    <dbReference type="NCBI Taxonomy" id="2607655"/>
    <lineage>
        <taxon>Bacteria</taxon>
        <taxon>Pseudomonadati</taxon>
        <taxon>Bacteroidota</taxon>
        <taxon>Cytophagia</taxon>
        <taxon>Cytophagales</taxon>
        <taxon>Hymenobacteraceae</taxon>
        <taxon>Adhaeribacter</taxon>
    </lineage>
</organism>
<protein>
    <submittedName>
        <fullName evidence="7">DoxX family protein</fullName>
    </submittedName>
</protein>
<keyword evidence="4 5" id="KW-0472">Membrane</keyword>
<keyword evidence="3 5" id="KW-1133">Transmembrane helix</keyword>
<reference evidence="7 8" key="1">
    <citation type="submission" date="2019-09" db="EMBL/GenBank/DDBJ databases">
        <title>Genome sequence of Adhaeribacter sp. M2.</title>
        <authorList>
            <person name="Srinivasan S."/>
        </authorList>
    </citation>
    <scope>NUCLEOTIDE SEQUENCE [LARGE SCALE GENOMIC DNA]</scope>
    <source>
        <strain evidence="7 8">M2</strain>
    </source>
</reference>
<feature type="transmembrane region" description="Helical" evidence="5">
    <location>
        <begin position="7"/>
        <end position="24"/>
    </location>
</feature>
<dbReference type="AlphaFoldDB" id="A0A5N1J3I7"/>
<dbReference type="Proteomes" id="UP000326570">
    <property type="component" value="Unassembled WGS sequence"/>
</dbReference>
<keyword evidence="2 5" id="KW-0812">Transmembrane</keyword>
<dbReference type="NCBIfam" id="NF045576">
    <property type="entry name" value="BT_3928_fam"/>
    <property type="match status" value="1"/>
</dbReference>